<dbReference type="Gene3D" id="3.90.105.50">
    <property type="match status" value="1"/>
</dbReference>
<name>A0A1G5BBI2_9FIRM</name>
<evidence type="ECO:0000313" key="1">
    <source>
        <dbReference type="EMBL" id="SCX87390.1"/>
    </source>
</evidence>
<dbReference type="Pfam" id="PF09035">
    <property type="entry name" value="Tn916-Xis"/>
    <property type="match status" value="1"/>
</dbReference>
<sequence>MEKIEVPVWRKYSLSIQEAASYYGIGEKRLRSLVSDNLNEEFVIEIGSHVRIKRRKFEEYLDDAGVI</sequence>
<protein>
    <submittedName>
        <fullName evidence="1">DNA binding domain-containing protein, excisionase family</fullName>
    </submittedName>
</protein>
<reference evidence="2" key="1">
    <citation type="submission" date="2016-10" db="EMBL/GenBank/DDBJ databases">
        <authorList>
            <person name="Varghese N."/>
            <person name="Submissions S."/>
        </authorList>
    </citation>
    <scope>NUCLEOTIDE SEQUENCE [LARGE SCALE GENOMIC DNA]</scope>
    <source>
        <strain evidence="2">XBD2006</strain>
    </source>
</reference>
<proteinExistence type="predicted"/>
<dbReference type="OrthoDB" id="1913083at2"/>
<dbReference type="AlphaFoldDB" id="A0A1G5BBI2"/>
<dbReference type="InterPro" id="IPR015122">
    <property type="entry name" value="Tn916-Xis"/>
</dbReference>
<accession>A0A1G5BBI2</accession>
<gene>
    <name evidence="1" type="ORF">SAMN02910451_00630</name>
</gene>
<dbReference type="InterPro" id="IPR038148">
    <property type="entry name" value="Tn1545/Tn916_Xis"/>
</dbReference>
<dbReference type="RefSeq" id="WP_074461398.1">
    <property type="nucleotide sequence ID" value="NZ_FMUR01000004.1"/>
</dbReference>
<dbReference type="EMBL" id="FMUR01000004">
    <property type="protein sequence ID" value="SCX87390.1"/>
    <property type="molecule type" value="Genomic_DNA"/>
</dbReference>
<keyword evidence="2" id="KW-1185">Reference proteome</keyword>
<dbReference type="Proteomes" id="UP000183047">
    <property type="component" value="Unassembled WGS sequence"/>
</dbReference>
<organism evidence="1 2">
    <name type="scientific">Butyrivibrio hungatei</name>
    <dbReference type="NCBI Taxonomy" id="185008"/>
    <lineage>
        <taxon>Bacteria</taxon>
        <taxon>Bacillati</taxon>
        <taxon>Bacillota</taxon>
        <taxon>Clostridia</taxon>
        <taxon>Lachnospirales</taxon>
        <taxon>Lachnospiraceae</taxon>
        <taxon>Butyrivibrio</taxon>
    </lineage>
</organism>
<evidence type="ECO:0000313" key="2">
    <source>
        <dbReference type="Proteomes" id="UP000183047"/>
    </source>
</evidence>